<dbReference type="InterPro" id="IPR008254">
    <property type="entry name" value="Flavodoxin/NO_synth"/>
</dbReference>
<dbReference type="EMBL" id="CAKD01000012">
    <property type="protein sequence ID" value="CCI84782.1"/>
    <property type="molecule type" value="Genomic_DNA"/>
</dbReference>
<proteinExistence type="predicted"/>
<feature type="domain" description="Flavodoxin-like" evidence="3">
    <location>
        <begin position="66"/>
        <end position="189"/>
    </location>
</feature>
<dbReference type="InterPro" id="IPR001226">
    <property type="entry name" value="Flavodoxin_CS"/>
</dbReference>
<name>I7IYY3_9LACO</name>
<accession>I7IYY3</accession>
<dbReference type="GO" id="GO:0009055">
    <property type="term" value="F:electron transfer activity"/>
    <property type="evidence" value="ECO:0007669"/>
    <property type="project" value="InterPro"/>
</dbReference>
<comment type="caution">
    <text evidence="4">The sequence shown here is derived from an EMBL/GenBank/DDBJ whole genome shotgun (WGS) entry which is preliminary data.</text>
</comment>
<dbReference type="AlphaFoldDB" id="I7IYY3"/>
<evidence type="ECO:0000256" key="2">
    <source>
        <dbReference type="SAM" id="SignalP"/>
    </source>
</evidence>
<feature type="region of interest" description="Disordered" evidence="1">
    <location>
        <begin position="23"/>
        <end position="59"/>
    </location>
</feature>
<organism evidence="4 5">
    <name type="scientific">Lactobacillus pasteurii DSM 23907 = CRBIP 24.76</name>
    <dbReference type="NCBI Taxonomy" id="1423790"/>
    <lineage>
        <taxon>Bacteria</taxon>
        <taxon>Bacillati</taxon>
        <taxon>Bacillota</taxon>
        <taxon>Bacilli</taxon>
        <taxon>Lactobacillales</taxon>
        <taxon>Lactobacillaceae</taxon>
        <taxon>Lactobacillus</taxon>
    </lineage>
</organism>
<feature type="compositionally biased region" description="Polar residues" evidence="1">
    <location>
        <begin position="23"/>
        <end position="32"/>
    </location>
</feature>
<gene>
    <name evidence="4" type="ORF">BN53_01500</name>
</gene>
<dbReference type="STRING" id="1423790.BN53_01500"/>
<dbReference type="PANTHER" id="PTHR39201">
    <property type="entry name" value="EXPORTED PROTEIN-RELATED"/>
    <property type="match status" value="1"/>
</dbReference>
<dbReference type="PANTHER" id="PTHR39201:SF1">
    <property type="entry name" value="FLAVODOXIN-LIKE DOMAIN-CONTAINING PROTEIN"/>
    <property type="match status" value="1"/>
</dbReference>
<keyword evidence="5" id="KW-1185">Reference proteome</keyword>
<dbReference type="PROSITE" id="PS00201">
    <property type="entry name" value="FLAVODOXIN"/>
    <property type="match status" value="1"/>
</dbReference>
<feature type="compositionally biased region" description="Basic residues" evidence="1">
    <location>
        <begin position="34"/>
        <end position="59"/>
    </location>
</feature>
<feature type="chain" id="PRO_5003710563" evidence="2">
    <location>
        <begin position="28"/>
        <end position="219"/>
    </location>
</feature>
<dbReference type="PROSITE" id="PS51257">
    <property type="entry name" value="PROKAR_LIPOPROTEIN"/>
    <property type="match status" value="1"/>
</dbReference>
<dbReference type="GO" id="GO:0010181">
    <property type="term" value="F:FMN binding"/>
    <property type="evidence" value="ECO:0007669"/>
    <property type="project" value="InterPro"/>
</dbReference>
<dbReference type="eggNOG" id="COG0716">
    <property type="taxonomic scope" value="Bacteria"/>
</dbReference>
<sequence length="219" mass="24480">MKIFTIITLVLGLLVACANTSTSSGYAKSSRTVKVNKAKKTKKGSSKRTKTKKKKKVTNKKGNNRVLIIYFSMSGTTRAAAKYIQSQTGADVFELKAKDPYPSDYDGYVKRGDQERRNNIHPAIKDKIPNFDKYQTILIGYPTWWSQPPMIIDTLFDDYNFSGKTIIPFTTSMSTPMSASQTKINQLAKADGAKTKTGLRITANDSRVDSWLKSNNLEK</sequence>
<protein>
    <submittedName>
        <fullName evidence="4">Flavodoxin</fullName>
    </submittedName>
</protein>
<dbReference type="Pfam" id="PF12682">
    <property type="entry name" value="Flavodoxin_4"/>
    <property type="match status" value="1"/>
</dbReference>
<dbReference type="Proteomes" id="UP000009311">
    <property type="component" value="Unassembled WGS sequence"/>
</dbReference>
<reference evidence="4 5" key="1">
    <citation type="submission" date="2012-06" db="EMBL/GenBank/DDBJ databases">
        <title>Draft Genome Sequence of Lactobacillus pasteurii CRBIP 24.76T.</title>
        <authorList>
            <person name="Cousin S."/>
            <person name="Bouchier C."/>
            <person name="Loux V."/>
            <person name="Ma L."/>
            <person name="Creno S."/>
            <person name="Bizet C."/>
            <person name="Clermont D."/>
        </authorList>
    </citation>
    <scope>NUCLEOTIDE SEQUENCE [LARGE SCALE GENOMIC DNA]</scope>
    <source>
        <strain evidence="5">CRBIP 24.76T</strain>
    </source>
</reference>
<evidence type="ECO:0000313" key="5">
    <source>
        <dbReference type="Proteomes" id="UP000009311"/>
    </source>
</evidence>
<dbReference type="GO" id="GO:0016651">
    <property type="term" value="F:oxidoreductase activity, acting on NAD(P)H"/>
    <property type="evidence" value="ECO:0007669"/>
    <property type="project" value="UniProtKB-ARBA"/>
</dbReference>
<evidence type="ECO:0000259" key="3">
    <source>
        <dbReference type="Pfam" id="PF12682"/>
    </source>
</evidence>
<feature type="signal peptide" evidence="2">
    <location>
        <begin position="1"/>
        <end position="27"/>
    </location>
</feature>
<dbReference type="InterPro" id="IPR029039">
    <property type="entry name" value="Flavoprotein-like_sf"/>
</dbReference>
<dbReference type="Gene3D" id="3.40.50.360">
    <property type="match status" value="1"/>
</dbReference>
<dbReference type="OrthoDB" id="9806505at2"/>
<keyword evidence="2" id="KW-0732">Signal</keyword>
<dbReference type="SUPFAM" id="SSF52218">
    <property type="entry name" value="Flavoproteins"/>
    <property type="match status" value="1"/>
</dbReference>
<evidence type="ECO:0000313" key="4">
    <source>
        <dbReference type="EMBL" id="CCI84782.1"/>
    </source>
</evidence>
<evidence type="ECO:0000256" key="1">
    <source>
        <dbReference type="SAM" id="MobiDB-lite"/>
    </source>
</evidence>